<name>A0A1H8XZJ8_9FIRM</name>
<accession>A0A1H8XZJ8</accession>
<evidence type="ECO:0000313" key="8">
    <source>
        <dbReference type="Proteomes" id="UP000198847"/>
    </source>
</evidence>
<dbReference type="Proteomes" id="UP000198847">
    <property type="component" value="Unassembled WGS sequence"/>
</dbReference>
<evidence type="ECO:0000259" key="5">
    <source>
        <dbReference type="Pfam" id="PF00195"/>
    </source>
</evidence>
<feature type="domain" description="Chalcone/stilbene synthase N-terminal" evidence="5">
    <location>
        <begin position="4"/>
        <end position="202"/>
    </location>
</feature>
<dbReference type="PIRSF" id="PIRSF000451">
    <property type="entry name" value="PKS_III"/>
    <property type="match status" value="1"/>
</dbReference>
<comment type="similarity">
    <text evidence="1">Belongs to the thiolase-like superfamily. Chalcone/stilbene synthases family.</text>
</comment>
<dbReference type="InterPro" id="IPR001099">
    <property type="entry name" value="Chalcone/stilbene_synt_N"/>
</dbReference>
<reference evidence="7 8" key="1">
    <citation type="submission" date="2016-10" db="EMBL/GenBank/DDBJ databases">
        <authorList>
            <person name="de Groot N.N."/>
        </authorList>
    </citation>
    <scope>NUCLEOTIDE SEQUENCE [LARGE SCALE GENOMIC DNA]</scope>
    <source>
        <strain evidence="7 8">DSM 13305</strain>
    </source>
</reference>
<dbReference type="GO" id="GO:0016747">
    <property type="term" value="F:acyltransferase activity, transferring groups other than amino-acyl groups"/>
    <property type="evidence" value="ECO:0007669"/>
    <property type="project" value="InterPro"/>
</dbReference>
<evidence type="ECO:0000256" key="2">
    <source>
        <dbReference type="ARBA" id="ARBA00022679"/>
    </source>
</evidence>
<gene>
    <name evidence="7" type="ORF">SAMN04490178_13520</name>
</gene>
<dbReference type="OrthoDB" id="9786288at2"/>
<dbReference type="InterPro" id="IPR011141">
    <property type="entry name" value="Polyketide_synthase_type-III"/>
</dbReference>
<dbReference type="STRING" id="112903.SAMN04490178_13520"/>
<dbReference type="PANTHER" id="PTHR11877:SF99">
    <property type="entry name" value="1,3,6,8-TETRAHYDROXYNAPHTHALENE SYNTHASE"/>
    <property type="match status" value="1"/>
</dbReference>
<dbReference type="RefSeq" id="WP_091751689.1">
    <property type="nucleotide sequence ID" value="NZ_FODY01000035.1"/>
</dbReference>
<evidence type="ECO:0000313" key="7">
    <source>
        <dbReference type="EMBL" id="SEP45454.1"/>
    </source>
</evidence>
<evidence type="ECO:0000256" key="1">
    <source>
        <dbReference type="ARBA" id="ARBA00005531"/>
    </source>
</evidence>
<dbReference type="InterPro" id="IPR016039">
    <property type="entry name" value="Thiolase-like"/>
</dbReference>
<dbReference type="CDD" id="cd00831">
    <property type="entry name" value="CHS_like"/>
    <property type="match status" value="1"/>
</dbReference>
<dbReference type="InterPro" id="IPR018088">
    <property type="entry name" value="Chalcone/stilbene_synthase_AS"/>
</dbReference>
<keyword evidence="2" id="KW-0808">Transferase</keyword>
<proteinExistence type="inferred from homology"/>
<dbReference type="Pfam" id="PF00195">
    <property type="entry name" value="Chal_sti_synt_N"/>
    <property type="match status" value="1"/>
</dbReference>
<evidence type="ECO:0000259" key="6">
    <source>
        <dbReference type="Pfam" id="PF02797"/>
    </source>
</evidence>
<dbReference type="PROSITE" id="PS00441">
    <property type="entry name" value="CHALCONE_SYNTH"/>
    <property type="match status" value="1"/>
</dbReference>
<dbReference type="PANTHER" id="PTHR11877">
    <property type="entry name" value="HYDROXYMETHYLGLUTARYL-COA SYNTHASE"/>
    <property type="match status" value="1"/>
</dbReference>
<sequence length="348" mass="37261">MSGARIMAVGTAVPSYCVRQEEVKALVAGVFKERMSRLDKLLTVFDNTGIETRHLVCPLEWYTVPHGFAEANALYQTQALELAEQAARAAIHQAGAGPGDIGAVFFISSTGIATPTLDTKLLSRLGLSRHTVRLPLWGLGCAGGAAGLARAAEYVKALPEKLVLLVVVELCSLTFQHGDASKANVVGTGLFSDGAAAVVLGATGHGPVLLDSYSTLFDNTAAIMGWDVVESGFKVRFSRDIPSLIRERLPGVMEQACCYWGVEQEKIQHYLVHPGGVKVLQAYEDSLALAPGTFCLAYEVLARYGNMSSASICFVLADFLRKTEPAGQYGILLSMGPGFCAEQVLFQW</sequence>
<dbReference type="SUPFAM" id="SSF53901">
    <property type="entry name" value="Thiolase-like"/>
    <property type="match status" value="2"/>
</dbReference>
<keyword evidence="3" id="KW-0012">Acyltransferase</keyword>
<organism evidence="7 8">
    <name type="scientific">Propionispora vibrioides</name>
    <dbReference type="NCBI Taxonomy" id="112903"/>
    <lineage>
        <taxon>Bacteria</taxon>
        <taxon>Bacillati</taxon>
        <taxon>Bacillota</taxon>
        <taxon>Negativicutes</taxon>
        <taxon>Selenomonadales</taxon>
        <taxon>Sporomusaceae</taxon>
        <taxon>Propionispora</taxon>
    </lineage>
</organism>
<dbReference type="GO" id="GO:0030639">
    <property type="term" value="P:polyketide biosynthetic process"/>
    <property type="evidence" value="ECO:0007669"/>
    <property type="project" value="TreeGrafter"/>
</dbReference>
<dbReference type="Gene3D" id="3.40.47.10">
    <property type="match status" value="2"/>
</dbReference>
<dbReference type="EMBL" id="FODY01000035">
    <property type="protein sequence ID" value="SEP45454.1"/>
    <property type="molecule type" value="Genomic_DNA"/>
</dbReference>
<dbReference type="Pfam" id="PF02797">
    <property type="entry name" value="Chal_sti_synt_C"/>
    <property type="match status" value="1"/>
</dbReference>
<feature type="active site" description="Acyl-thioester intermediate" evidence="4">
    <location>
        <position position="141"/>
    </location>
</feature>
<evidence type="ECO:0000256" key="3">
    <source>
        <dbReference type="ARBA" id="ARBA00023315"/>
    </source>
</evidence>
<protein>
    <submittedName>
        <fullName evidence="7">Alkylresorcinol/alkylpyrone synthase</fullName>
    </submittedName>
</protein>
<keyword evidence="8" id="KW-1185">Reference proteome</keyword>
<dbReference type="InterPro" id="IPR012328">
    <property type="entry name" value="Chalcone/stilbene_synt_C"/>
</dbReference>
<evidence type="ECO:0000256" key="4">
    <source>
        <dbReference type="PIRSR" id="PIRSR000451-1"/>
    </source>
</evidence>
<feature type="domain" description="Chalcone/stilbene synthase C-terminal" evidence="6">
    <location>
        <begin position="214"/>
        <end position="346"/>
    </location>
</feature>
<dbReference type="AlphaFoldDB" id="A0A1H8XZJ8"/>